<comment type="catalytic activity">
    <reaction evidence="16">
        <text>Preferential cleavage: (Ac)2-L-Lys-D-Ala-|-D-Ala. Also transpeptidation of peptidyl-alanyl moieties that are N-acyl substituents of D-alanine.</text>
        <dbReference type="EC" id="3.4.16.4"/>
    </reaction>
</comment>
<dbReference type="Gene3D" id="3.90.1310.10">
    <property type="entry name" value="Penicillin-binding protein 2a (Domain 2)"/>
    <property type="match status" value="1"/>
</dbReference>
<organism evidence="20 21">
    <name type="scientific">marine gamma proteobacterium HTCC2143</name>
    <dbReference type="NCBI Taxonomy" id="247633"/>
    <lineage>
        <taxon>Bacteria</taxon>
        <taxon>Pseudomonadati</taxon>
        <taxon>Pseudomonadota</taxon>
        <taxon>Gammaproteobacteria</taxon>
        <taxon>Cellvibrionales</taxon>
        <taxon>Spongiibacteraceae</taxon>
        <taxon>BD1-7 clade</taxon>
    </lineage>
</organism>
<dbReference type="SUPFAM" id="SSF56519">
    <property type="entry name" value="Penicillin binding protein dimerisation domain"/>
    <property type="match status" value="1"/>
</dbReference>
<proteinExistence type="inferred from homology"/>
<keyword evidence="3 16" id="KW-0997">Cell inner membrane</keyword>
<dbReference type="UniPathway" id="UPA00219"/>
<keyword evidence="20" id="KW-0808">Transferase</keyword>
<comment type="caution">
    <text evidence="20">The sequence shown here is derived from an EMBL/GenBank/DDBJ whole genome shotgun (WGS) entry which is preliminary data.</text>
</comment>
<comment type="pathway">
    <text evidence="16">Cell wall biogenesis; peptidoglycan biosynthesis.</text>
</comment>
<dbReference type="InterPro" id="IPR001460">
    <property type="entry name" value="PCN-bd_Tpept"/>
</dbReference>
<dbReference type="SUPFAM" id="SSF56601">
    <property type="entry name" value="beta-lactamase/transpeptidase-like"/>
    <property type="match status" value="1"/>
</dbReference>
<keyword evidence="5 16" id="KW-0121">Carboxypeptidase</keyword>
<evidence type="ECO:0000256" key="9">
    <source>
        <dbReference type="ARBA" id="ARBA00022960"/>
    </source>
</evidence>
<dbReference type="OrthoDB" id="9789078at2"/>
<keyword evidence="10 16" id="KW-0573">Peptidoglycan synthesis</keyword>
<evidence type="ECO:0000256" key="5">
    <source>
        <dbReference type="ARBA" id="ARBA00022645"/>
    </source>
</evidence>
<evidence type="ECO:0000256" key="8">
    <source>
        <dbReference type="ARBA" id="ARBA00022801"/>
    </source>
</evidence>
<dbReference type="Proteomes" id="UP000004931">
    <property type="component" value="Unassembled WGS sequence"/>
</dbReference>
<dbReference type="GO" id="GO:0008658">
    <property type="term" value="F:penicillin binding"/>
    <property type="evidence" value="ECO:0007669"/>
    <property type="project" value="InterPro"/>
</dbReference>
<dbReference type="AlphaFoldDB" id="A0YHM4"/>
<evidence type="ECO:0000259" key="18">
    <source>
        <dbReference type="Pfam" id="PF00905"/>
    </source>
</evidence>
<dbReference type="GO" id="GO:0008955">
    <property type="term" value="F:peptidoglycan glycosyltransferase activity"/>
    <property type="evidence" value="ECO:0007669"/>
    <property type="project" value="InterPro"/>
</dbReference>
<keyword evidence="2 16" id="KW-1003">Cell membrane</keyword>
<feature type="active site" description="Acyl-ester intermediate" evidence="16">
    <location>
        <position position="297"/>
    </location>
</feature>
<protein>
    <recommendedName>
        <fullName evidence="16">Peptidoglycan D,D-transpeptidase FtsI</fullName>
        <ecNumber evidence="16">3.4.16.4</ecNumber>
    </recommendedName>
    <alternativeName>
        <fullName evidence="16">Penicillin-binding protein 3</fullName>
        <shortName evidence="16">PBP-3</shortName>
    </alternativeName>
</protein>
<dbReference type="Gene3D" id="1.10.150.770">
    <property type="match status" value="1"/>
</dbReference>
<evidence type="ECO:0000256" key="3">
    <source>
        <dbReference type="ARBA" id="ARBA00022519"/>
    </source>
</evidence>
<dbReference type="GO" id="GO:0008360">
    <property type="term" value="P:regulation of cell shape"/>
    <property type="evidence" value="ECO:0007669"/>
    <property type="project" value="UniProtKB-KW"/>
</dbReference>
<dbReference type="Gene3D" id="3.40.710.10">
    <property type="entry name" value="DD-peptidase/beta-lactamase superfamily"/>
    <property type="match status" value="1"/>
</dbReference>
<evidence type="ECO:0000256" key="17">
    <source>
        <dbReference type="SAM" id="MobiDB-lite"/>
    </source>
</evidence>
<evidence type="ECO:0000256" key="16">
    <source>
        <dbReference type="HAMAP-Rule" id="MF_02080"/>
    </source>
</evidence>
<feature type="domain" description="Penicillin-binding protein transpeptidase" evidence="18">
    <location>
        <begin position="250"/>
        <end position="545"/>
    </location>
</feature>
<dbReference type="GO" id="GO:0071555">
    <property type="term" value="P:cell wall organization"/>
    <property type="evidence" value="ECO:0007669"/>
    <property type="project" value="UniProtKB-KW"/>
</dbReference>
<accession>A0YHM4</accession>
<dbReference type="InterPro" id="IPR036138">
    <property type="entry name" value="PBP_dimer_sf"/>
</dbReference>
<comment type="similarity">
    <text evidence="16">Belongs to the transpeptidase family. FtsI subfamily.</text>
</comment>
<keyword evidence="11 16" id="KW-1133">Transmembrane helix</keyword>
<comment type="function">
    <text evidence="16">Catalyzes cross-linking of the peptidoglycan cell wall at the division septum.</text>
</comment>
<dbReference type="InterPro" id="IPR005311">
    <property type="entry name" value="PBP_dimer"/>
</dbReference>
<dbReference type="InterPro" id="IPR037532">
    <property type="entry name" value="FtsI_transpept"/>
</dbReference>
<dbReference type="Pfam" id="PF00905">
    <property type="entry name" value="Transpeptidase"/>
    <property type="match status" value="1"/>
</dbReference>
<keyword evidence="21" id="KW-1185">Reference proteome</keyword>
<dbReference type="STRING" id="247633.GP2143_10912"/>
<evidence type="ECO:0000256" key="14">
    <source>
        <dbReference type="ARBA" id="ARBA00023306"/>
    </source>
</evidence>
<evidence type="ECO:0000256" key="2">
    <source>
        <dbReference type="ARBA" id="ARBA00022475"/>
    </source>
</evidence>
<evidence type="ECO:0000256" key="11">
    <source>
        <dbReference type="ARBA" id="ARBA00022989"/>
    </source>
</evidence>
<feature type="domain" description="Penicillin-binding protein dimerisation" evidence="19">
    <location>
        <begin position="60"/>
        <end position="208"/>
    </location>
</feature>
<reference evidence="20 21" key="1">
    <citation type="journal article" date="2010" name="J. Bacteriol.">
        <title>Genome sequence of the oligotrophic marine Gammaproteobacterium HTCC2143, isolated from the Oregon Coast.</title>
        <authorList>
            <person name="Oh H.M."/>
            <person name="Kang I."/>
            <person name="Ferriera S."/>
            <person name="Giovannoni S.J."/>
            <person name="Cho J.C."/>
        </authorList>
    </citation>
    <scope>NUCLEOTIDE SEQUENCE [LARGE SCALE GENOMIC DNA]</scope>
    <source>
        <strain evidence="20 21">HTCC2143</strain>
    </source>
</reference>
<evidence type="ECO:0000256" key="6">
    <source>
        <dbReference type="ARBA" id="ARBA00022670"/>
    </source>
</evidence>
<dbReference type="EMBL" id="AAVT01000019">
    <property type="protein sequence ID" value="EAW29670.1"/>
    <property type="molecule type" value="Genomic_DNA"/>
</dbReference>
<evidence type="ECO:0000259" key="19">
    <source>
        <dbReference type="Pfam" id="PF03717"/>
    </source>
</evidence>
<dbReference type="Gene3D" id="3.30.450.330">
    <property type="match status" value="1"/>
</dbReference>
<keyword evidence="4 16" id="KW-0132">Cell division</keyword>
<dbReference type="GO" id="GO:0000917">
    <property type="term" value="P:division septum assembly"/>
    <property type="evidence" value="ECO:0007669"/>
    <property type="project" value="UniProtKB-KW"/>
</dbReference>
<feature type="region of interest" description="Disordered" evidence="17">
    <location>
        <begin position="568"/>
        <end position="590"/>
    </location>
</feature>
<evidence type="ECO:0000256" key="12">
    <source>
        <dbReference type="ARBA" id="ARBA00023136"/>
    </source>
</evidence>
<evidence type="ECO:0000313" key="21">
    <source>
        <dbReference type="Proteomes" id="UP000004931"/>
    </source>
</evidence>
<dbReference type="GO" id="GO:0006508">
    <property type="term" value="P:proteolysis"/>
    <property type="evidence" value="ECO:0007669"/>
    <property type="project" value="UniProtKB-KW"/>
</dbReference>
<evidence type="ECO:0000256" key="7">
    <source>
        <dbReference type="ARBA" id="ARBA00022692"/>
    </source>
</evidence>
<keyword evidence="8 16" id="KW-0378">Hydrolase</keyword>
<dbReference type="GO" id="GO:0005886">
    <property type="term" value="C:plasma membrane"/>
    <property type="evidence" value="ECO:0007669"/>
    <property type="project" value="UniProtKB-SubCell"/>
</dbReference>
<dbReference type="Pfam" id="PF03717">
    <property type="entry name" value="PBP_dimer"/>
    <property type="match status" value="1"/>
</dbReference>
<dbReference type="EC" id="3.4.16.4" evidence="16"/>
<keyword evidence="15 16" id="KW-0961">Cell wall biogenesis/degradation</keyword>
<comment type="subcellular location">
    <subcellularLocation>
        <location evidence="16">Cell inner membrane</location>
        <topology evidence="16">Single-pass membrane protein</topology>
    </subcellularLocation>
    <subcellularLocation>
        <location evidence="1">Membrane</location>
    </subcellularLocation>
</comment>
<keyword evidence="14 16" id="KW-0131">Cell cycle</keyword>
<keyword evidence="13 16" id="KW-0717">Septation</keyword>
<evidence type="ECO:0000256" key="13">
    <source>
        <dbReference type="ARBA" id="ARBA00023210"/>
    </source>
</evidence>
<gene>
    <name evidence="16" type="primary">ftsI</name>
    <name evidence="20" type="ORF">GP2143_10912</name>
</gene>
<keyword evidence="6 16" id="KW-0645">Protease</keyword>
<sequence>MIKVTRQVVPAWRFSLVVVMLVTLLSLLIWQLLVLQVFDTERGHDFLQDQGDARTVRTEPIPAYRGVISDRNGEPLAVSTPVASIWINPRHLSKEQDRWGELADVIGMSHADLSAKIIKNSHRGFVYLRRHLSPRQADEILALEIKGVNAQREYKRYYPAGEVAAHLVGFTNIDDKGQEGMELAFNEWLRGVPGSKRVLKDRNGNVFRDIDQQTIARSGKDLVLSIDMRLQHLAYRELKGAMRRVGAKSGSVVMLDSATGEVLAMVNQPSFNPNNRRALKPNTMRNRAMTDVFEPGSTVKPLTVVAALETGRYRPSTIIDTSPGYIRVGKKTLPDPINYGAIDVTKILTKSSQVGISKLALDLDEQSVWEVFSRFGLGISSGSGFPGESAGMLPGRPNWRLIERVNFAFGYGLAVTPLQLAQAYSVFASDGVLRPATLVRQVEAVDGQQVIDPVIADQLLTMLKTVTEDGGTATRAQVVAYSVAGKTGTVHKAGVGGYADDRYMAVFAGVAPASNPRIVTVVMIDEPNLDKYHGGEAAAPVFARVVTDALRILNVAPDKMLPANNLVKSGNRQSLKSKKSQSLVEGRESA</sequence>
<name>A0YHM4_9GAMM</name>
<keyword evidence="7 16" id="KW-0812">Transmembrane</keyword>
<keyword evidence="12 16" id="KW-0472">Membrane</keyword>
<keyword evidence="9 16" id="KW-0133">Cell shape</keyword>
<dbReference type="PANTHER" id="PTHR30627:SF1">
    <property type="entry name" value="PEPTIDOGLYCAN D,D-TRANSPEPTIDASE FTSI"/>
    <property type="match status" value="1"/>
</dbReference>
<dbReference type="GO" id="GO:0009002">
    <property type="term" value="F:serine-type D-Ala-D-Ala carboxypeptidase activity"/>
    <property type="evidence" value="ECO:0007669"/>
    <property type="project" value="UniProtKB-UniRule"/>
</dbReference>
<evidence type="ECO:0000256" key="15">
    <source>
        <dbReference type="ARBA" id="ARBA00023316"/>
    </source>
</evidence>
<dbReference type="GO" id="GO:0043093">
    <property type="term" value="P:FtsZ-dependent cytokinesis"/>
    <property type="evidence" value="ECO:0007669"/>
    <property type="project" value="UniProtKB-UniRule"/>
</dbReference>
<evidence type="ECO:0000313" key="20">
    <source>
        <dbReference type="EMBL" id="EAW29670.1"/>
    </source>
</evidence>
<evidence type="ECO:0000256" key="1">
    <source>
        <dbReference type="ARBA" id="ARBA00004370"/>
    </source>
</evidence>
<feature type="transmembrane region" description="Helical" evidence="16">
    <location>
        <begin position="12"/>
        <end position="33"/>
    </location>
</feature>
<dbReference type="eggNOG" id="COG0768">
    <property type="taxonomic scope" value="Bacteria"/>
</dbReference>
<dbReference type="InterPro" id="IPR050515">
    <property type="entry name" value="Beta-lactam/transpept"/>
</dbReference>
<evidence type="ECO:0000256" key="10">
    <source>
        <dbReference type="ARBA" id="ARBA00022984"/>
    </source>
</evidence>
<dbReference type="GO" id="GO:0009252">
    <property type="term" value="P:peptidoglycan biosynthetic process"/>
    <property type="evidence" value="ECO:0007669"/>
    <property type="project" value="UniProtKB-UniRule"/>
</dbReference>
<dbReference type="PANTHER" id="PTHR30627">
    <property type="entry name" value="PEPTIDOGLYCAN D,D-TRANSPEPTIDASE"/>
    <property type="match status" value="1"/>
</dbReference>
<evidence type="ECO:0000256" key="4">
    <source>
        <dbReference type="ARBA" id="ARBA00022618"/>
    </source>
</evidence>
<dbReference type="HAMAP" id="MF_02080">
    <property type="entry name" value="FtsI_transpept"/>
    <property type="match status" value="1"/>
</dbReference>
<dbReference type="InterPro" id="IPR012338">
    <property type="entry name" value="Beta-lactam/transpept-like"/>
</dbReference>